<dbReference type="InterPro" id="IPR045245">
    <property type="entry name" value="Pfs2-like"/>
</dbReference>
<accession>A0A833VMJ5</accession>
<evidence type="ECO:0000313" key="4">
    <source>
        <dbReference type="Proteomes" id="UP000655588"/>
    </source>
</evidence>
<dbReference type="InterPro" id="IPR036322">
    <property type="entry name" value="WD40_repeat_dom_sf"/>
</dbReference>
<evidence type="ECO:0008006" key="5">
    <source>
        <dbReference type="Google" id="ProtNLM"/>
    </source>
</evidence>
<evidence type="ECO:0000256" key="2">
    <source>
        <dbReference type="SAM" id="Phobius"/>
    </source>
</evidence>
<evidence type="ECO:0000313" key="3">
    <source>
        <dbReference type="EMBL" id="KAF3424451.1"/>
    </source>
</evidence>
<organism evidence="3 4">
    <name type="scientific">Frieseomelitta varia</name>
    <dbReference type="NCBI Taxonomy" id="561572"/>
    <lineage>
        <taxon>Eukaryota</taxon>
        <taxon>Metazoa</taxon>
        <taxon>Ecdysozoa</taxon>
        <taxon>Arthropoda</taxon>
        <taxon>Hexapoda</taxon>
        <taxon>Insecta</taxon>
        <taxon>Pterygota</taxon>
        <taxon>Neoptera</taxon>
        <taxon>Endopterygota</taxon>
        <taxon>Hymenoptera</taxon>
        <taxon>Apocrita</taxon>
        <taxon>Aculeata</taxon>
        <taxon>Apoidea</taxon>
        <taxon>Anthophila</taxon>
        <taxon>Apidae</taxon>
        <taxon>Frieseomelitta</taxon>
    </lineage>
</organism>
<keyword evidence="1" id="KW-0853">WD repeat</keyword>
<evidence type="ECO:0000256" key="1">
    <source>
        <dbReference type="PROSITE-ProRule" id="PRU00221"/>
    </source>
</evidence>
<keyword evidence="4" id="KW-1185">Reference proteome</keyword>
<dbReference type="EMBL" id="WNWW01000464">
    <property type="protein sequence ID" value="KAF3424451.1"/>
    <property type="molecule type" value="Genomic_DNA"/>
</dbReference>
<name>A0A833VMJ5_9HYME</name>
<comment type="caution">
    <text evidence="3">The sequence shown here is derived from an EMBL/GenBank/DDBJ whole genome shotgun (WGS) entry which is preliminary data.</text>
</comment>
<dbReference type="GO" id="GO:0005847">
    <property type="term" value="C:mRNA cleavage and polyadenylation specificity factor complex"/>
    <property type="evidence" value="ECO:0007669"/>
    <property type="project" value="TreeGrafter"/>
</dbReference>
<keyword evidence="2" id="KW-1133">Transmembrane helix</keyword>
<dbReference type="Gene3D" id="2.130.10.10">
    <property type="entry name" value="YVTN repeat-like/Quinoprotein amine dehydrogenase"/>
    <property type="match status" value="1"/>
</dbReference>
<gene>
    <name evidence="3" type="ORF">E2986_00358</name>
</gene>
<dbReference type="GO" id="GO:0031124">
    <property type="term" value="P:mRNA 3'-end processing"/>
    <property type="evidence" value="ECO:0007669"/>
    <property type="project" value="InterPro"/>
</dbReference>
<keyword evidence="2" id="KW-0472">Membrane</keyword>
<feature type="transmembrane region" description="Helical" evidence="2">
    <location>
        <begin position="319"/>
        <end position="340"/>
    </location>
</feature>
<dbReference type="PROSITE" id="PS50082">
    <property type="entry name" value="WD_REPEATS_2"/>
    <property type="match status" value="2"/>
</dbReference>
<sequence length="388" mass="44971">MTNLSRYKIERNSRSGRNIKINNEECILCLFTEFTTAVMSANTQFANPPPAISLPNMSVPPPTTPNLSAPPPNLTTINTSGSYQHRYTNHRDGARGFFKPFRPYHAPKIVAAGQDTLQDEFDGKRLRKSVMRKTVDYNSAIIKSLENRVWQRDYRDRRALQPDVMYYPDLLPPPSYVDNPINAVTTRFVKTATNKMRCPIFCMAWTPEGRRLVTGASSGEFTLWNGLTFNFETILQAHDSPVRTMVWSHNESWMVTGDHAGYVKYWQSNMNNVKMFQAHKEAIRGLRYTIHHTSPYVSCATVIDDPSILAVVKILDMTLILFLFWFFNTFVFKTSLLVWVHRKKEIRSLWLIVYGIYMVRSLGKMCIFRMKNKQRNIQQYLVEIPMEL</sequence>
<dbReference type="SMART" id="SM00320">
    <property type="entry name" value="WD40"/>
    <property type="match status" value="2"/>
</dbReference>
<feature type="repeat" description="WD" evidence="1">
    <location>
        <begin position="235"/>
        <end position="267"/>
    </location>
</feature>
<dbReference type="Pfam" id="PF00400">
    <property type="entry name" value="WD40"/>
    <property type="match status" value="2"/>
</dbReference>
<dbReference type="Proteomes" id="UP000655588">
    <property type="component" value="Unassembled WGS sequence"/>
</dbReference>
<feature type="repeat" description="WD" evidence="1">
    <location>
        <begin position="193"/>
        <end position="225"/>
    </location>
</feature>
<reference evidence="3" key="1">
    <citation type="submission" date="2019-11" db="EMBL/GenBank/DDBJ databases">
        <title>The nuclear and mitochondrial genomes of Frieseomelitta varia - a highly eusocial stingless bee (Meliponini) with a permanently sterile worker caste.</title>
        <authorList>
            <person name="Freitas F.C.P."/>
            <person name="Lourenco A.P."/>
            <person name="Nunes F.M.F."/>
            <person name="Paschoal A.R."/>
            <person name="Abreu F.C.P."/>
            <person name="Barbin F.O."/>
            <person name="Bataglia L."/>
            <person name="Cardoso-Junior C.A.M."/>
            <person name="Cervoni M.S."/>
            <person name="Silva S.R."/>
            <person name="Dalarmi F."/>
            <person name="Del Lama M.A."/>
            <person name="Depintor T.S."/>
            <person name="Ferreira K.M."/>
            <person name="Goria P.S."/>
            <person name="Jaskot M.C."/>
            <person name="Lago D.C."/>
            <person name="Luna-Lucena D."/>
            <person name="Moda L.M."/>
            <person name="Nascimento L."/>
            <person name="Pedrino M."/>
            <person name="Rabico F.O."/>
            <person name="Sanches F.C."/>
            <person name="Santos D.E."/>
            <person name="Santos C.G."/>
            <person name="Vieira J."/>
            <person name="Lopes T.F."/>
            <person name="Barchuk A.R."/>
            <person name="Hartfelder K."/>
            <person name="Simoes Z.L.P."/>
            <person name="Bitondi M.M.G."/>
            <person name="Pinheiro D.G."/>
        </authorList>
    </citation>
    <scope>NUCLEOTIDE SEQUENCE</scope>
    <source>
        <strain evidence="3">USP_RPSP 00005682</strain>
        <tissue evidence="3">Whole individual</tissue>
    </source>
</reference>
<dbReference type="FunFam" id="2.130.10.10:FF:000077">
    <property type="entry name" value="WD repeat domain 33"/>
    <property type="match status" value="1"/>
</dbReference>
<feature type="transmembrane region" description="Helical" evidence="2">
    <location>
        <begin position="346"/>
        <end position="363"/>
    </location>
</feature>
<dbReference type="PANTHER" id="PTHR22836:SF0">
    <property type="entry name" value="PRE-MRNA 3' END PROCESSING PROTEIN WDR33"/>
    <property type="match status" value="1"/>
</dbReference>
<dbReference type="InterPro" id="IPR015943">
    <property type="entry name" value="WD40/YVTN_repeat-like_dom_sf"/>
</dbReference>
<keyword evidence="2" id="KW-0812">Transmembrane</keyword>
<proteinExistence type="predicted"/>
<dbReference type="AlphaFoldDB" id="A0A833VMJ5"/>
<dbReference type="PANTHER" id="PTHR22836">
    <property type="entry name" value="WD40 REPEAT PROTEIN"/>
    <property type="match status" value="1"/>
</dbReference>
<protein>
    <recommendedName>
        <fullName evidence="5">Pre-mRNA 3' end processing protein WDR33</fullName>
    </recommendedName>
</protein>
<dbReference type="SUPFAM" id="SSF50978">
    <property type="entry name" value="WD40 repeat-like"/>
    <property type="match status" value="1"/>
</dbReference>
<dbReference type="InterPro" id="IPR001680">
    <property type="entry name" value="WD40_rpt"/>
</dbReference>